<keyword evidence="5 10" id="KW-0443">Lipid metabolism</keyword>
<dbReference type="OrthoDB" id="9806408at2"/>
<dbReference type="UniPathway" id="UPA00085"/>
<dbReference type="Proteomes" id="UP000033695">
    <property type="component" value="Unassembled WGS sequence"/>
</dbReference>
<keyword evidence="4 10" id="KW-0808">Transferase</keyword>
<dbReference type="RefSeq" id="WP_045922499.1">
    <property type="nucleotide sequence ID" value="NZ_JBHTHW010000003.1"/>
</dbReference>
<dbReference type="InterPro" id="IPR003664">
    <property type="entry name" value="FA_synthesis"/>
</dbReference>
<dbReference type="EC" id="2.3.1.274" evidence="8 10"/>
<evidence type="ECO:0000256" key="1">
    <source>
        <dbReference type="ARBA" id="ARBA00001232"/>
    </source>
</evidence>
<evidence type="ECO:0000256" key="6">
    <source>
        <dbReference type="ARBA" id="ARBA00023209"/>
    </source>
</evidence>
<proteinExistence type="inferred from homology"/>
<dbReference type="AlphaFoldDB" id="A0A0F4KS12"/>
<keyword evidence="7 10" id="KW-1208">Phospholipid metabolism</keyword>
<dbReference type="GO" id="GO:0008654">
    <property type="term" value="P:phospholipid biosynthetic process"/>
    <property type="evidence" value="ECO:0007669"/>
    <property type="project" value="UniProtKB-KW"/>
</dbReference>
<reference evidence="11 12" key="1">
    <citation type="submission" date="2014-12" db="EMBL/GenBank/DDBJ databases">
        <title>Comparative genomics of the lactic acid bacteria isolated from the honey bee gut.</title>
        <authorList>
            <person name="Ellegaard K.M."/>
            <person name="Tamarit D."/>
            <person name="Javelind E."/>
            <person name="Olofsson T."/>
            <person name="Andersson S.G."/>
            <person name="Vasquez A."/>
        </authorList>
    </citation>
    <scope>NUCLEOTIDE SEQUENCE [LARGE SCALE GENOMIC DNA]</scope>
    <source>
        <strain evidence="11 12">Hon2</strain>
    </source>
</reference>
<comment type="similarity">
    <text evidence="10">Belongs to the PlsX family.</text>
</comment>
<keyword evidence="6 10" id="KW-0594">Phospholipid biosynthesis</keyword>
<dbReference type="STRING" id="1218508.JG29_06490"/>
<accession>A0A0F4KS12</accession>
<evidence type="ECO:0000256" key="8">
    <source>
        <dbReference type="ARBA" id="ARBA00024069"/>
    </source>
</evidence>
<dbReference type="EMBL" id="JXBZ01000005">
    <property type="protein sequence ID" value="KJY49195.1"/>
    <property type="molecule type" value="Genomic_DNA"/>
</dbReference>
<dbReference type="PATRIC" id="fig|1218508.4.peg.664"/>
<dbReference type="PIRSF" id="PIRSF002465">
    <property type="entry name" value="Phsphlp_syn_PlsX"/>
    <property type="match status" value="1"/>
</dbReference>
<gene>
    <name evidence="10 11" type="primary">plsX</name>
    <name evidence="11" type="ORF">JG29_06490</name>
</gene>
<evidence type="ECO:0000313" key="11">
    <source>
        <dbReference type="EMBL" id="KJY49195.1"/>
    </source>
</evidence>
<evidence type="ECO:0000256" key="10">
    <source>
        <dbReference type="HAMAP-Rule" id="MF_00019"/>
    </source>
</evidence>
<keyword evidence="3 10" id="KW-0444">Lipid biosynthesis</keyword>
<dbReference type="GO" id="GO:0005737">
    <property type="term" value="C:cytoplasm"/>
    <property type="evidence" value="ECO:0007669"/>
    <property type="project" value="UniProtKB-SubCell"/>
</dbReference>
<comment type="subcellular location">
    <subcellularLocation>
        <location evidence="10">Cytoplasm</location>
    </subcellularLocation>
    <text evidence="10">Associated with the membrane possibly through PlsY.</text>
</comment>
<keyword evidence="11" id="KW-0012">Acyltransferase</keyword>
<evidence type="ECO:0000256" key="9">
    <source>
        <dbReference type="ARBA" id="ARBA00046608"/>
    </source>
</evidence>
<dbReference type="HAMAP" id="MF_00019">
    <property type="entry name" value="PlsX"/>
    <property type="match status" value="1"/>
</dbReference>
<dbReference type="GO" id="GO:0006633">
    <property type="term" value="P:fatty acid biosynthetic process"/>
    <property type="evidence" value="ECO:0007669"/>
    <property type="project" value="UniProtKB-UniRule"/>
</dbReference>
<comment type="function">
    <text evidence="10">Catalyzes the reversible formation of acyl-phosphate (acyl-PO(4)) from acyl-[acyl-carrier-protein] (acyl-ACP). This enzyme utilizes acyl-ACP as fatty acyl donor, but not acyl-CoA.</text>
</comment>
<dbReference type="NCBIfam" id="TIGR00182">
    <property type="entry name" value="plsX"/>
    <property type="match status" value="1"/>
</dbReference>
<evidence type="ECO:0000256" key="3">
    <source>
        <dbReference type="ARBA" id="ARBA00022516"/>
    </source>
</evidence>
<dbReference type="PANTHER" id="PTHR30100:SF1">
    <property type="entry name" value="PHOSPHATE ACYLTRANSFERASE"/>
    <property type="match status" value="1"/>
</dbReference>
<evidence type="ECO:0000256" key="2">
    <source>
        <dbReference type="ARBA" id="ARBA00022490"/>
    </source>
</evidence>
<comment type="catalytic activity">
    <reaction evidence="1 10">
        <text>a fatty acyl-[ACP] + phosphate = an acyl phosphate + holo-[ACP]</text>
        <dbReference type="Rhea" id="RHEA:42292"/>
        <dbReference type="Rhea" id="RHEA-COMP:9685"/>
        <dbReference type="Rhea" id="RHEA-COMP:14125"/>
        <dbReference type="ChEBI" id="CHEBI:43474"/>
        <dbReference type="ChEBI" id="CHEBI:59918"/>
        <dbReference type="ChEBI" id="CHEBI:64479"/>
        <dbReference type="ChEBI" id="CHEBI:138651"/>
        <dbReference type="EC" id="2.3.1.274"/>
    </reaction>
</comment>
<comment type="subunit">
    <text evidence="9 10">Homodimer. Probably interacts with PlsY.</text>
</comment>
<sequence>MRIAIDTMGGDQAPQVVIQGVEQARDQFQDLEFLLFGDEKQIKKYLQNSERVTIVPTQSVILGTDEPLKAIRHKKDSSMVMAAQAVKAGQADALFSLGNSGALLAAGIFIIGRLKNIMRPALMPTLPAMNSKQGFSFLDAGANAEVKINYLKQWAVMGFFYAREVKEIAHPRVGLLNNGTEYDKGDSLHKEAYQALSKLPDINFIGNVEATNLLEGVADVVITDGFTGNATLKAIEGTAKTIMSQLKKALLNNGLRPKVGALLAKPALASIKTTFDVAAYGGAVLMGVKAPVVKAHGAADARTVYYALVQLRMMYNKGMLQQVIEYFDQQPKK</sequence>
<organism evidence="11 12">
    <name type="scientific">Bombilactobacillus mellis</name>
    <dbReference type="NCBI Taxonomy" id="1218508"/>
    <lineage>
        <taxon>Bacteria</taxon>
        <taxon>Bacillati</taxon>
        <taxon>Bacillota</taxon>
        <taxon>Bacilli</taxon>
        <taxon>Lactobacillales</taxon>
        <taxon>Lactobacillaceae</taxon>
        <taxon>Bombilactobacillus</taxon>
    </lineage>
</organism>
<evidence type="ECO:0000313" key="12">
    <source>
        <dbReference type="Proteomes" id="UP000033695"/>
    </source>
</evidence>
<dbReference type="HOGENOM" id="CLU_039379_1_1_9"/>
<name>A0A0F4KS12_9LACO</name>
<dbReference type="GO" id="GO:0043811">
    <property type="term" value="F:phosphate:acyl-[acyl carrier protein] acyltransferase activity"/>
    <property type="evidence" value="ECO:0007669"/>
    <property type="project" value="UniProtKB-UniRule"/>
</dbReference>
<dbReference type="InterPro" id="IPR012281">
    <property type="entry name" value="Phospholipid_synth_PlsX-like"/>
</dbReference>
<keyword evidence="12" id="KW-1185">Reference proteome</keyword>
<evidence type="ECO:0000256" key="4">
    <source>
        <dbReference type="ARBA" id="ARBA00022679"/>
    </source>
</evidence>
<keyword evidence="2 10" id="KW-0963">Cytoplasm</keyword>
<dbReference type="SUPFAM" id="SSF53659">
    <property type="entry name" value="Isocitrate/Isopropylmalate dehydrogenase-like"/>
    <property type="match status" value="1"/>
</dbReference>
<evidence type="ECO:0000256" key="5">
    <source>
        <dbReference type="ARBA" id="ARBA00023098"/>
    </source>
</evidence>
<comment type="caution">
    <text evidence="11">The sequence shown here is derived from an EMBL/GenBank/DDBJ whole genome shotgun (WGS) entry which is preliminary data.</text>
</comment>
<comment type="pathway">
    <text evidence="10">Lipid metabolism; phospholipid metabolism.</text>
</comment>
<dbReference type="Pfam" id="PF02504">
    <property type="entry name" value="FA_synthesis"/>
    <property type="match status" value="1"/>
</dbReference>
<evidence type="ECO:0000256" key="7">
    <source>
        <dbReference type="ARBA" id="ARBA00023264"/>
    </source>
</evidence>
<protein>
    <recommendedName>
        <fullName evidence="8 10">Phosphate acyltransferase</fullName>
        <ecNumber evidence="8 10">2.3.1.274</ecNumber>
    </recommendedName>
    <alternativeName>
        <fullName evidence="10">Acyl-ACP phosphotransacylase</fullName>
    </alternativeName>
    <alternativeName>
        <fullName evidence="10">Acyl-[acyl-carrier-protein]--phosphate acyltransferase</fullName>
    </alternativeName>
    <alternativeName>
        <fullName evidence="10">Phosphate-acyl-ACP acyltransferase</fullName>
    </alternativeName>
</protein>
<dbReference type="Gene3D" id="3.40.718.10">
    <property type="entry name" value="Isopropylmalate Dehydrogenase"/>
    <property type="match status" value="1"/>
</dbReference>
<dbReference type="PANTHER" id="PTHR30100">
    <property type="entry name" value="FATTY ACID/PHOSPHOLIPID SYNTHESIS PROTEIN PLSX"/>
    <property type="match status" value="1"/>
</dbReference>